<feature type="compositionally biased region" description="Polar residues" evidence="1">
    <location>
        <begin position="77"/>
        <end position="86"/>
    </location>
</feature>
<feature type="region of interest" description="Disordered" evidence="1">
    <location>
        <begin position="1"/>
        <end position="140"/>
    </location>
</feature>
<protein>
    <submittedName>
        <fullName evidence="2">Uncharacterized protein</fullName>
    </submittedName>
</protein>
<name>A0AAV5IL86_9ROSI</name>
<feature type="compositionally biased region" description="Polar residues" evidence="1">
    <location>
        <begin position="45"/>
        <end position="59"/>
    </location>
</feature>
<organism evidence="2 3">
    <name type="scientific">Rubroshorea leprosula</name>
    <dbReference type="NCBI Taxonomy" id="152421"/>
    <lineage>
        <taxon>Eukaryota</taxon>
        <taxon>Viridiplantae</taxon>
        <taxon>Streptophyta</taxon>
        <taxon>Embryophyta</taxon>
        <taxon>Tracheophyta</taxon>
        <taxon>Spermatophyta</taxon>
        <taxon>Magnoliopsida</taxon>
        <taxon>eudicotyledons</taxon>
        <taxon>Gunneridae</taxon>
        <taxon>Pentapetalae</taxon>
        <taxon>rosids</taxon>
        <taxon>malvids</taxon>
        <taxon>Malvales</taxon>
        <taxon>Dipterocarpaceae</taxon>
        <taxon>Rubroshorea</taxon>
    </lineage>
</organism>
<dbReference type="AlphaFoldDB" id="A0AAV5IL86"/>
<evidence type="ECO:0000256" key="1">
    <source>
        <dbReference type="SAM" id="MobiDB-lite"/>
    </source>
</evidence>
<reference evidence="2 3" key="1">
    <citation type="journal article" date="2021" name="Commun. Biol.">
        <title>The genome of Shorea leprosula (Dipterocarpaceae) highlights the ecological relevance of drought in aseasonal tropical rainforests.</title>
        <authorList>
            <person name="Ng K.K.S."/>
            <person name="Kobayashi M.J."/>
            <person name="Fawcett J.A."/>
            <person name="Hatakeyama M."/>
            <person name="Paape T."/>
            <person name="Ng C.H."/>
            <person name="Ang C.C."/>
            <person name="Tnah L.H."/>
            <person name="Lee C.T."/>
            <person name="Nishiyama T."/>
            <person name="Sese J."/>
            <person name="O'Brien M.J."/>
            <person name="Copetti D."/>
            <person name="Mohd Noor M.I."/>
            <person name="Ong R.C."/>
            <person name="Putra M."/>
            <person name="Sireger I.Z."/>
            <person name="Indrioko S."/>
            <person name="Kosugi Y."/>
            <person name="Izuno A."/>
            <person name="Isagi Y."/>
            <person name="Lee S.L."/>
            <person name="Shimizu K.K."/>
        </authorList>
    </citation>
    <scope>NUCLEOTIDE SEQUENCE [LARGE SCALE GENOMIC DNA]</scope>
    <source>
        <strain evidence="2">214</strain>
    </source>
</reference>
<feature type="compositionally biased region" description="Low complexity" evidence="1">
    <location>
        <begin position="65"/>
        <end position="76"/>
    </location>
</feature>
<dbReference type="EMBL" id="BPVZ01000012">
    <property type="protein sequence ID" value="GKU97914.1"/>
    <property type="molecule type" value="Genomic_DNA"/>
</dbReference>
<sequence length="140" mass="15013">MSSQFRDKPTSESKRHGQQSHHSEPPMPNYLVEAIPSPFSDAARSLSSEKPLTYIPQSERNGETSASPAPAGSSASLQRSLTSTAASKVKKALGLESSGRRRNGGESSGQERVKRAVTTGDEKDEDAGKVKKKVQQMEDG</sequence>
<evidence type="ECO:0000313" key="3">
    <source>
        <dbReference type="Proteomes" id="UP001054252"/>
    </source>
</evidence>
<gene>
    <name evidence="2" type="ORF">SLEP1_g10988</name>
</gene>
<keyword evidence="3" id="KW-1185">Reference proteome</keyword>
<accession>A0AAV5IL86</accession>
<dbReference type="Proteomes" id="UP001054252">
    <property type="component" value="Unassembled WGS sequence"/>
</dbReference>
<feature type="compositionally biased region" description="Basic and acidic residues" evidence="1">
    <location>
        <begin position="1"/>
        <end position="15"/>
    </location>
</feature>
<comment type="caution">
    <text evidence="2">The sequence shown here is derived from an EMBL/GenBank/DDBJ whole genome shotgun (WGS) entry which is preliminary data.</text>
</comment>
<proteinExistence type="predicted"/>
<evidence type="ECO:0000313" key="2">
    <source>
        <dbReference type="EMBL" id="GKU97914.1"/>
    </source>
</evidence>